<evidence type="ECO:0000256" key="11">
    <source>
        <dbReference type="RuleBase" id="RU362031"/>
    </source>
</evidence>
<evidence type="ECO:0000256" key="9">
    <source>
        <dbReference type="ARBA" id="ARBA00023049"/>
    </source>
</evidence>
<feature type="domain" description="PDZ" evidence="12">
    <location>
        <begin position="129"/>
        <end position="198"/>
    </location>
</feature>
<dbReference type="PANTHER" id="PTHR42837:SF2">
    <property type="entry name" value="MEMBRANE METALLOPROTEASE ARASP2, CHLOROPLASTIC-RELATED"/>
    <property type="match status" value="1"/>
</dbReference>
<evidence type="ECO:0000256" key="10">
    <source>
        <dbReference type="ARBA" id="ARBA00023136"/>
    </source>
</evidence>
<dbReference type="SUPFAM" id="SSF50156">
    <property type="entry name" value="PDZ domain-like"/>
    <property type="match status" value="1"/>
</dbReference>
<evidence type="ECO:0000256" key="3">
    <source>
        <dbReference type="ARBA" id="ARBA00007931"/>
    </source>
</evidence>
<feature type="transmembrane region" description="Helical" evidence="11">
    <location>
        <begin position="342"/>
        <end position="360"/>
    </location>
</feature>
<feature type="transmembrane region" description="Helical" evidence="11">
    <location>
        <begin position="7"/>
        <end position="25"/>
    </location>
</feature>
<keyword evidence="9 11" id="KW-0482">Metalloprotease</keyword>
<dbReference type="GO" id="GO:0046872">
    <property type="term" value="F:metal ion binding"/>
    <property type="evidence" value="ECO:0007669"/>
    <property type="project" value="UniProtKB-KW"/>
</dbReference>
<dbReference type="Pfam" id="PF02163">
    <property type="entry name" value="Peptidase_M50"/>
    <property type="match status" value="1"/>
</dbReference>
<dbReference type="InterPro" id="IPR036034">
    <property type="entry name" value="PDZ_sf"/>
</dbReference>
<dbReference type="EMBL" id="CP018154">
    <property type="protein sequence ID" value="APG62933.1"/>
    <property type="molecule type" value="Genomic_DNA"/>
</dbReference>
<dbReference type="GO" id="GO:0004222">
    <property type="term" value="F:metalloendopeptidase activity"/>
    <property type="evidence" value="ECO:0007669"/>
    <property type="project" value="InterPro"/>
</dbReference>
<feature type="transmembrane region" description="Helical" evidence="11">
    <location>
        <begin position="288"/>
        <end position="309"/>
    </location>
</feature>
<keyword evidence="5 11" id="KW-0812">Transmembrane</keyword>
<proteinExistence type="inferred from homology"/>
<dbReference type="AlphaFoldDB" id="A0A1L3JCZ0"/>
<dbReference type="InterPro" id="IPR004387">
    <property type="entry name" value="Pept_M50_Zn"/>
</dbReference>
<dbReference type="GO" id="GO:0006508">
    <property type="term" value="P:proteolysis"/>
    <property type="evidence" value="ECO:0007669"/>
    <property type="project" value="UniProtKB-KW"/>
</dbReference>
<dbReference type="Gene3D" id="2.30.42.10">
    <property type="match status" value="1"/>
</dbReference>
<evidence type="ECO:0000313" key="14">
    <source>
        <dbReference type="Proteomes" id="UP000242561"/>
    </source>
</evidence>
<evidence type="ECO:0000313" key="13">
    <source>
        <dbReference type="EMBL" id="APG62933.1"/>
    </source>
</evidence>
<accession>A0A1L3JCZ0</accession>
<dbReference type="InterPro" id="IPR041489">
    <property type="entry name" value="PDZ_6"/>
</dbReference>
<dbReference type="InterPro" id="IPR008915">
    <property type="entry name" value="Peptidase_M50"/>
</dbReference>
<name>A0A1L3JCZ0_9SPHN</name>
<dbReference type="STRING" id="1913578.LPB140_09195"/>
<keyword evidence="14" id="KW-1185">Reference proteome</keyword>
<reference evidence="13 14" key="1">
    <citation type="submission" date="2016-11" db="EMBL/GenBank/DDBJ databases">
        <title>Sphingorhabdus sp. LPB0140, isolated from marine environment.</title>
        <authorList>
            <person name="Kim E."/>
            <person name="Yi H."/>
        </authorList>
    </citation>
    <scope>NUCLEOTIDE SEQUENCE [LARGE SCALE GENOMIC DNA]</scope>
    <source>
        <strain evidence="13 14">LPB0140</strain>
    </source>
</reference>
<dbReference type="GO" id="GO:0016020">
    <property type="term" value="C:membrane"/>
    <property type="evidence" value="ECO:0007669"/>
    <property type="project" value="UniProtKB-SubCell"/>
</dbReference>
<keyword evidence="7 11" id="KW-0862">Zinc</keyword>
<evidence type="ECO:0000256" key="6">
    <source>
        <dbReference type="ARBA" id="ARBA00022801"/>
    </source>
</evidence>
<dbReference type="PANTHER" id="PTHR42837">
    <property type="entry name" value="REGULATOR OF SIGMA-E PROTEASE RSEP"/>
    <property type="match status" value="1"/>
</dbReference>
<dbReference type="SMART" id="SM00228">
    <property type="entry name" value="PDZ"/>
    <property type="match status" value="1"/>
</dbReference>
<sequence>MIDSPNIFVTILSFLTMIGILVIIHELGHYYAGRFFGVKAEKFSIGFGPQIFGRVDKRGTLWRVALLPLGGYVQFAGDANAASQNDDAWKEMPEEERAHSFPAKPLWQRAIIVFAGPATNFILAIAIMAGFFMTYGQVVMPARIDQVQAQSPADKMGIKKGDLVTSFNGVEMENFPELAREISIYGGQNVEIDIVRDGQKMTLMGQIGHTIMTDKFGNEQKIGQLGIGASGAEIREVPIYEAPWLAVKETGAIIRLTVTGLGQILSGQRSVKELGGPVKIAKISGEQFTLGLAAFISLIAMISINLGFINLLPIPMLDGGHLLLYGIEAVTRKPPNPAIQEWAFRVGFIFLIGFMLVVTYNDILSLV</sequence>
<evidence type="ECO:0000256" key="8">
    <source>
        <dbReference type="ARBA" id="ARBA00022989"/>
    </source>
</evidence>
<dbReference type="NCBIfam" id="TIGR00054">
    <property type="entry name" value="RIP metalloprotease RseP"/>
    <property type="match status" value="1"/>
</dbReference>
<keyword evidence="6 11" id="KW-0378">Hydrolase</keyword>
<protein>
    <recommendedName>
        <fullName evidence="11">Zinc metalloprotease</fullName>
        <ecNumber evidence="11">3.4.24.-</ecNumber>
    </recommendedName>
</protein>
<feature type="transmembrane region" description="Helical" evidence="11">
    <location>
        <begin position="110"/>
        <end position="133"/>
    </location>
</feature>
<dbReference type="Pfam" id="PF17820">
    <property type="entry name" value="PDZ_6"/>
    <property type="match status" value="1"/>
</dbReference>
<keyword evidence="11" id="KW-0479">Metal-binding</keyword>
<dbReference type="RefSeq" id="WP_072559585.1">
    <property type="nucleotide sequence ID" value="NZ_CP018154.1"/>
</dbReference>
<gene>
    <name evidence="13" type="ORF">LPB140_09195</name>
</gene>
<organism evidence="13 14">
    <name type="scientific">Sphingorhabdus lutea</name>
    <dbReference type="NCBI Taxonomy" id="1913578"/>
    <lineage>
        <taxon>Bacteria</taxon>
        <taxon>Pseudomonadati</taxon>
        <taxon>Pseudomonadota</taxon>
        <taxon>Alphaproteobacteria</taxon>
        <taxon>Sphingomonadales</taxon>
        <taxon>Sphingomonadaceae</taxon>
        <taxon>Sphingorhabdus</taxon>
    </lineage>
</organism>
<evidence type="ECO:0000256" key="2">
    <source>
        <dbReference type="ARBA" id="ARBA00004141"/>
    </source>
</evidence>
<dbReference type="CDD" id="cd06163">
    <property type="entry name" value="S2P-M50_PDZ_RseP-like"/>
    <property type="match status" value="1"/>
</dbReference>
<dbReference type="EC" id="3.4.24.-" evidence="11"/>
<comment type="cofactor">
    <cofactor evidence="1 11">
        <name>Zn(2+)</name>
        <dbReference type="ChEBI" id="CHEBI:29105"/>
    </cofactor>
</comment>
<dbReference type="OrthoDB" id="9782003at2"/>
<evidence type="ECO:0000256" key="1">
    <source>
        <dbReference type="ARBA" id="ARBA00001947"/>
    </source>
</evidence>
<evidence type="ECO:0000256" key="5">
    <source>
        <dbReference type="ARBA" id="ARBA00022692"/>
    </source>
</evidence>
<keyword evidence="10 11" id="KW-0472">Membrane</keyword>
<comment type="similarity">
    <text evidence="3 11">Belongs to the peptidase M50B family.</text>
</comment>
<dbReference type="KEGG" id="sphl:LPB140_09195"/>
<keyword evidence="8 11" id="KW-1133">Transmembrane helix</keyword>
<keyword evidence="4 13" id="KW-0645">Protease</keyword>
<comment type="subcellular location">
    <subcellularLocation>
        <location evidence="2">Membrane</location>
        <topology evidence="2">Multi-pass membrane protein</topology>
    </subcellularLocation>
</comment>
<evidence type="ECO:0000259" key="12">
    <source>
        <dbReference type="SMART" id="SM00228"/>
    </source>
</evidence>
<evidence type="ECO:0000256" key="4">
    <source>
        <dbReference type="ARBA" id="ARBA00022670"/>
    </source>
</evidence>
<dbReference type="Proteomes" id="UP000242561">
    <property type="component" value="Chromosome"/>
</dbReference>
<dbReference type="InterPro" id="IPR001478">
    <property type="entry name" value="PDZ"/>
</dbReference>
<evidence type="ECO:0000256" key="7">
    <source>
        <dbReference type="ARBA" id="ARBA00022833"/>
    </source>
</evidence>